<keyword evidence="7" id="KW-0325">Glycoprotein</keyword>
<dbReference type="OMA" id="CAKRESI"/>
<dbReference type="CDD" id="cd00099">
    <property type="entry name" value="IgV"/>
    <property type="match status" value="1"/>
</dbReference>
<keyword evidence="5" id="KW-0472">Membrane</keyword>
<evidence type="ECO:0000256" key="4">
    <source>
        <dbReference type="ARBA" id="ARBA00022859"/>
    </source>
</evidence>
<evidence type="ECO:0000256" key="6">
    <source>
        <dbReference type="ARBA" id="ARBA00023157"/>
    </source>
</evidence>
<feature type="chain" id="PRO_5046689138" description="Ig-like domain-containing protein" evidence="8">
    <location>
        <begin position="19"/>
        <end position="173"/>
    </location>
</feature>
<proteinExistence type="predicted"/>
<evidence type="ECO:0000256" key="2">
    <source>
        <dbReference type="ARBA" id="ARBA00022475"/>
    </source>
</evidence>
<dbReference type="AlphaFoldDB" id="A0A3Q3EEX3"/>
<dbReference type="InterPro" id="IPR007110">
    <property type="entry name" value="Ig-like_dom"/>
</dbReference>
<evidence type="ECO:0000256" key="8">
    <source>
        <dbReference type="SAM" id="SignalP"/>
    </source>
</evidence>
<dbReference type="Pfam" id="PF07686">
    <property type="entry name" value="V-set"/>
    <property type="match status" value="1"/>
</dbReference>
<evidence type="ECO:0000256" key="7">
    <source>
        <dbReference type="ARBA" id="ARBA00023180"/>
    </source>
</evidence>
<keyword evidence="4" id="KW-0391">Immunity</keyword>
<keyword evidence="6" id="KW-1015">Disulfide bond</keyword>
<keyword evidence="11" id="KW-1185">Reference proteome</keyword>
<keyword evidence="2" id="KW-1003">Cell membrane</keyword>
<evidence type="ECO:0000256" key="1">
    <source>
        <dbReference type="ARBA" id="ARBA00004236"/>
    </source>
</evidence>
<dbReference type="GO" id="GO:0002376">
    <property type="term" value="P:immune system process"/>
    <property type="evidence" value="ECO:0007669"/>
    <property type="project" value="UniProtKB-KW"/>
</dbReference>
<dbReference type="SUPFAM" id="SSF48726">
    <property type="entry name" value="Immunoglobulin"/>
    <property type="match status" value="1"/>
</dbReference>
<dbReference type="PANTHER" id="PTHR19433">
    <property type="entry name" value="T-CELL RECEPTOR ALPHA CHAIN V REGION-RELATED"/>
    <property type="match status" value="1"/>
</dbReference>
<reference evidence="10" key="2">
    <citation type="submission" date="2025-09" db="UniProtKB">
        <authorList>
            <consortium name="Ensembl"/>
        </authorList>
    </citation>
    <scope>IDENTIFICATION</scope>
</reference>
<comment type="subcellular location">
    <subcellularLocation>
        <location evidence="1">Cell membrane</location>
    </subcellularLocation>
</comment>
<dbReference type="InterPro" id="IPR052051">
    <property type="entry name" value="TCR_complex_component"/>
</dbReference>
<reference evidence="10" key="1">
    <citation type="submission" date="2025-08" db="UniProtKB">
        <authorList>
            <consortium name="Ensembl"/>
        </authorList>
    </citation>
    <scope>IDENTIFICATION</scope>
</reference>
<feature type="domain" description="Ig-like" evidence="9">
    <location>
        <begin position="15"/>
        <end position="121"/>
    </location>
</feature>
<dbReference type="InterPro" id="IPR036179">
    <property type="entry name" value="Ig-like_dom_sf"/>
</dbReference>
<dbReference type="PANTHER" id="PTHR19433:SF111">
    <property type="entry name" value="T CELL RECEPTOR ALPHA VARIABLE 4"/>
    <property type="match status" value="1"/>
</dbReference>
<evidence type="ECO:0000313" key="10">
    <source>
        <dbReference type="Ensembl" id="ENSKMAP00000000617.1"/>
    </source>
</evidence>
<dbReference type="GO" id="GO:0005886">
    <property type="term" value="C:plasma membrane"/>
    <property type="evidence" value="ECO:0007669"/>
    <property type="project" value="UniProtKB-SubCell"/>
</dbReference>
<dbReference type="Gene3D" id="2.60.40.10">
    <property type="entry name" value="Immunoglobulins"/>
    <property type="match status" value="1"/>
</dbReference>
<dbReference type="InterPro" id="IPR003599">
    <property type="entry name" value="Ig_sub"/>
</dbReference>
<protein>
    <recommendedName>
        <fullName evidence="9">Ig-like domain-containing protein</fullName>
    </recommendedName>
</protein>
<feature type="signal peptide" evidence="8">
    <location>
        <begin position="1"/>
        <end position="18"/>
    </location>
</feature>
<evidence type="ECO:0000256" key="3">
    <source>
        <dbReference type="ARBA" id="ARBA00022729"/>
    </source>
</evidence>
<dbReference type="Proteomes" id="UP000264800">
    <property type="component" value="Unplaced"/>
</dbReference>
<accession>A0A3Q3EEX3</accession>
<keyword evidence="3 8" id="KW-0732">Signal</keyword>
<dbReference type="SMART" id="SM00409">
    <property type="entry name" value="IG"/>
    <property type="match status" value="1"/>
</dbReference>
<dbReference type="Ensembl" id="ENSKMAT00000000646.1">
    <property type="protein sequence ID" value="ENSKMAP00000000617.1"/>
    <property type="gene ID" value="ENSKMAG00000000514.1"/>
</dbReference>
<evidence type="ECO:0000313" key="11">
    <source>
        <dbReference type="Proteomes" id="UP000264800"/>
    </source>
</evidence>
<dbReference type="PROSITE" id="PS50835">
    <property type="entry name" value="IG_LIKE"/>
    <property type="match status" value="1"/>
</dbReference>
<dbReference type="GO" id="GO:0009617">
    <property type="term" value="P:response to bacterium"/>
    <property type="evidence" value="ECO:0007669"/>
    <property type="project" value="TreeGrafter"/>
</dbReference>
<organism evidence="10 11">
    <name type="scientific">Kryptolebias marmoratus</name>
    <name type="common">Mangrove killifish</name>
    <name type="synonym">Rivulus marmoratus</name>
    <dbReference type="NCBI Taxonomy" id="37003"/>
    <lineage>
        <taxon>Eukaryota</taxon>
        <taxon>Metazoa</taxon>
        <taxon>Chordata</taxon>
        <taxon>Craniata</taxon>
        <taxon>Vertebrata</taxon>
        <taxon>Euteleostomi</taxon>
        <taxon>Actinopterygii</taxon>
        <taxon>Neopterygii</taxon>
        <taxon>Teleostei</taxon>
        <taxon>Neoteleostei</taxon>
        <taxon>Acanthomorphata</taxon>
        <taxon>Ovalentaria</taxon>
        <taxon>Atherinomorphae</taxon>
        <taxon>Cyprinodontiformes</taxon>
        <taxon>Rivulidae</taxon>
        <taxon>Kryptolebias</taxon>
    </lineage>
</organism>
<evidence type="ECO:0000259" key="9">
    <source>
        <dbReference type="PROSITE" id="PS50835"/>
    </source>
</evidence>
<dbReference type="GeneTree" id="ENSGT00400000023727"/>
<dbReference type="InterPro" id="IPR013106">
    <property type="entry name" value="Ig_V-set"/>
</dbReference>
<name>A0A3Q3EEX3_KRYMA</name>
<evidence type="ECO:0000256" key="5">
    <source>
        <dbReference type="ARBA" id="ARBA00023136"/>
    </source>
</evidence>
<dbReference type="InterPro" id="IPR013783">
    <property type="entry name" value="Ig-like_fold"/>
</dbReference>
<sequence>MCFYAFLGFLSCSHDAISASVLEVTVRPGDNITLYCDCKVSTGVYIVWSRNCSHEHQPPLVIKLKGQDIKHNSLQFPRFEFEKNLSSNSYDLVITNVTISDEGLYYCGTGERKVEEKQSLTFKDISGYGNITTRLTGEDVSYAALEILQTSHRAKKKRTIQSSDFSTYSTVRS</sequence>